<evidence type="ECO:0000313" key="2">
    <source>
        <dbReference type="EMBL" id="CAK0784887.1"/>
    </source>
</evidence>
<gene>
    <name evidence="2" type="ORF">CVIRNUC_008092</name>
</gene>
<dbReference type="InterPro" id="IPR036291">
    <property type="entry name" value="NAD(P)-bd_dom_sf"/>
</dbReference>
<dbReference type="Proteomes" id="UP001314263">
    <property type="component" value="Unassembled WGS sequence"/>
</dbReference>
<dbReference type="SUPFAM" id="SSF51735">
    <property type="entry name" value="NAD(P)-binding Rossmann-fold domains"/>
    <property type="match status" value="1"/>
</dbReference>
<keyword evidence="3" id="KW-1185">Reference proteome</keyword>
<organism evidence="2 3">
    <name type="scientific">Coccomyxa viridis</name>
    <dbReference type="NCBI Taxonomy" id="1274662"/>
    <lineage>
        <taxon>Eukaryota</taxon>
        <taxon>Viridiplantae</taxon>
        <taxon>Chlorophyta</taxon>
        <taxon>core chlorophytes</taxon>
        <taxon>Trebouxiophyceae</taxon>
        <taxon>Trebouxiophyceae incertae sedis</taxon>
        <taxon>Coccomyxaceae</taxon>
        <taxon>Coccomyxa</taxon>
    </lineage>
</organism>
<evidence type="ECO:0000313" key="3">
    <source>
        <dbReference type="Proteomes" id="UP001314263"/>
    </source>
</evidence>
<accession>A0AAV1IFD3</accession>
<dbReference type="Gene3D" id="3.40.50.720">
    <property type="entry name" value="NAD(P)-binding Rossmann-like Domain"/>
    <property type="match status" value="1"/>
</dbReference>
<protein>
    <recommendedName>
        <fullName evidence="1">NAD(P)-binding domain-containing protein</fullName>
    </recommendedName>
</protein>
<reference evidence="2 3" key="1">
    <citation type="submission" date="2023-10" db="EMBL/GenBank/DDBJ databases">
        <authorList>
            <person name="Maclean D."/>
            <person name="Macfadyen A."/>
        </authorList>
    </citation>
    <scope>NUCLEOTIDE SEQUENCE [LARGE SCALE GENOMIC DNA]</scope>
</reference>
<comment type="caution">
    <text evidence="2">The sequence shown here is derived from an EMBL/GenBank/DDBJ whole genome shotgun (WGS) entry which is preliminary data.</text>
</comment>
<name>A0AAV1IFD3_9CHLO</name>
<feature type="domain" description="NAD(P)-binding" evidence="1">
    <location>
        <begin position="101"/>
        <end position="306"/>
    </location>
</feature>
<dbReference type="AlphaFoldDB" id="A0AAV1IFD3"/>
<evidence type="ECO:0000259" key="1">
    <source>
        <dbReference type="Pfam" id="PF13460"/>
    </source>
</evidence>
<dbReference type="PANTHER" id="PTHR15020:SF11">
    <property type="entry name" value="OS06G0360300 PROTEIN"/>
    <property type="match status" value="1"/>
</dbReference>
<dbReference type="CDD" id="cd05243">
    <property type="entry name" value="SDR_a5"/>
    <property type="match status" value="1"/>
</dbReference>
<dbReference type="Pfam" id="PF13460">
    <property type="entry name" value="NAD_binding_10"/>
    <property type="match status" value="1"/>
</dbReference>
<dbReference type="InterPro" id="IPR016040">
    <property type="entry name" value="NAD(P)-bd_dom"/>
</dbReference>
<proteinExistence type="predicted"/>
<dbReference type="PANTHER" id="PTHR15020">
    <property type="entry name" value="FLAVIN REDUCTASE-RELATED"/>
    <property type="match status" value="1"/>
</dbReference>
<dbReference type="EMBL" id="CAUYUE010000011">
    <property type="protein sequence ID" value="CAK0784887.1"/>
    <property type="molecule type" value="Genomic_DNA"/>
</dbReference>
<sequence>MAQASLLSPLPAYAPIEAFGVVARQTASKRNHTISKAIRCTKVSSDESHAEAWDKVAPGSVDLGRRDVFLSTATLTAALLFSNASFNPAAAADIKTVFVAGASGSTGKKVVRELRERGFAVRAGVRDVSKAKAGGVQLDDKVELVEADVTQGADSLAAAMGNADAVISAIGYGGGGDASGYKAVDNEGNKKLVDAALKRKVSKFVLMSSLLTNGKEAGQSLNPGYIFLNLFGNVLNEKLESEKYLRSSGLEWTIVRPGGLKKDPPSEVGNLITSREDTLFGLPTQPGKDISRDTVAAVLVEALRQPGASNKVVEVVASKKEPERPAAEWFKDL</sequence>